<dbReference type="PANTHER" id="PTHR22957:SF333">
    <property type="entry name" value="TBC1 DOMAIN FAMILY MEMBER 25"/>
    <property type="match status" value="1"/>
</dbReference>
<dbReference type="SUPFAM" id="SSF47923">
    <property type="entry name" value="Ypt/Rab-GAP domain of gyp1p"/>
    <property type="match status" value="2"/>
</dbReference>
<comment type="caution">
    <text evidence="4">The sequence shown here is derived from an EMBL/GenBank/DDBJ whole genome shotgun (WGS) entry which is preliminary data.</text>
</comment>
<name>A0AA38MEQ5_9CUCU</name>
<dbReference type="PROSITE" id="PS50086">
    <property type="entry name" value="TBC_RABGAP"/>
    <property type="match status" value="1"/>
</dbReference>
<dbReference type="FunFam" id="1.10.8.270:FF:000041">
    <property type="entry name" value="TBC1 domain family member 25"/>
    <property type="match status" value="1"/>
</dbReference>
<feature type="compositionally biased region" description="Acidic residues" evidence="2">
    <location>
        <begin position="676"/>
        <end position="686"/>
    </location>
</feature>
<reference evidence="4" key="1">
    <citation type="journal article" date="2023" name="G3 (Bethesda)">
        <title>Whole genome assemblies of Zophobas morio and Tenebrio molitor.</title>
        <authorList>
            <person name="Kaur S."/>
            <person name="Stinson S.A."/>
            <person name="diCenzo G.C."/>
        </authorList>
    </citation>
    <scope>NUCLEOTIDE SEQUENCE</scope>
    <source>
        <strain evidence="4">QUZm001</strain>
    </source>
</reference>
<sequence length="940" mass="106889">MSGVFGYSREAVRVKVKKIEGSQPPELRKFSVDPQITSFEVLQSILAKAFDLKGDFAICYRLYDVNGHETYMPLLSDWDLDAAFLKAYNMSVGSSSEPCLCLRVDLKPFEECSDDWELKQNLPIITQIRTATCQEAKPSPRLHGIFNQMGKTLNLVQRAFLGDDSSAPLQPPRPPLSDSEFRTFLDPVGQIVYGKELRNVIYFGGIDPSLRKVVWKHLLNVYPDGMTGRERMDYIKRKAAEYVTLRETWKAAIAQGPVAGELAYTTGMVRKDVLRTDRHHPFYAGSDDNQNIASLFNILTTYALNHPKVSYCQGMSDLASPLLVTMNDEAHAYICFCALMQRLSTNFMIDGIAMTQKFTHLAEGLMYYDPEFYNYLKLHQADDLLFCYRWLLLEMKREFAFEDSLRMLEVLWSSLPPYPPDKELKLFDVQFQPVQATPPISPLLKTPRENAYTKVCALRRQSSSISLSNYTSKKTVTVKRQNHSLDETLTRSKNNILDIKLKHQSLDDAALSRQRLTKSNETSPKNAEVSPRSELRPRSVSPLEAKSDSFIFCNGVNNNRKSSLSSSMTNLIKSTKKSGHFKELKDRIAAAKLFSSLERLDHSIKEEIESKPKGKMVKNLNEFLSFAAVNKNKISDKLAKMGGSVGDMDKPKILLTKSSFDESEKSRHYSSTSNDDTFDEYSPDDSQEYFPLTTSVTRELRLELENLDRKVFGDKYIERLSESPSTDCSSDVKAEESVMPKTPQEVITEKPPVDAEKRKSDDIFLWENPLLTKSPNTMQTPDEQADIEYDSEMPTLVNEVSDTKVVTPIKIINTTSKPLKVVLAKKEEPKEEEPPRVPLPVEAPPMTNSCEEVTETKSSSLLPPPQEFGGGNPFLMFLCITVLLQHRNHIMTKAMDYNEMAMHFDKMVRKHDVTKVLNQARQMHARYIKQHTIAQQKQDC</sequence>
<feature type="region of interest" description="Disordered" evidence="2">
    <location>
        <begin position="513"/>
        <end position="540"/>
    </location>
</feature>
<proteinExistence type="predicted"/>
<dbReference type="GO" id="GO:0005776">
    <property type="term" value="C:autophagosome"/>
    <property type="evidence" value="ECO:0007669"/>
    <property type="project" value="TreeGrafter"/>
</dbReference>
<feature type="region of interest" description="Disordered" evidence="2">
    <location>
        <begin position="664"/>
        <end position="686"/>
    </location>
</feature>
<dbReference type="GO" id="GO:0005096">
    <property type="term" value="F:GTPase activator activity"/>
    <property type="evidence" value="ECO:0007669"/>
    <property type="project" value="UniProtKB-KW"/>
</dbReference>
<evidence type="ECO:0000259" key="3">
    <source>
        <dbReference type="PROSITE" id="PS50086"/>
    </source>
</evidence>
<feature type="region of interest" description="Disordered" evidence="2">
    <location>
        <begin position="825"/>
        <end position="847"/>
    </location>
</feature>
<dbReference type="Proteomes" id="UP001168821">
    <property type="component" value="Unassembled WGS sequence"/>
</dbReference>
<dbReference type="GO" id="GO:1901096">
    <property type="term" value="P:regulation of autophagosome maturation"/>
    <property type="evidence" value="ECO:0007669"/>
    <property type="project" value="TreeGrafter"/>
</dbReference>
<evidence type="ECO:0000313" key="4">
    <source>
        <dbReference type="EMBL" id="KAJ3653588.1"/>
    </source>
</evidence>
<dbReference type="InterPro" id="IPR035969">
    <property type="entry name" value="Rab-GAP_TBC_sf"/>
</dbReference>
<evidence type="ECO:0000256" key="1">
    <source>
        <dbReference type="ARBA" id="ARBA00022468"/>
    </source>
</evidence>
<dbReference type="EMBL" id="JALNTZ010000004">
    <property type="protein sequence ID" value="KAJ3653588.1"/>
    <property type="molecule type" value="Genomic_DNA"/>
</dbReference>
<feature type="compositionally biased region" description="Basic and acidic residues" evidence="2">
    <location>
        <begin position="825"/>
        <end position="835"/>
    </location>
</feature>
<feature type="domain" description="Rab-GAP TBC" evidence="3">
    <location>
        <begin position="205"/>
        <end position="415"/>
    </location>
</feature>
<evidence type="ECO:0000313" key="5">
    <source>
        <dbReference type="Proteomes" id="UP001168821"/>
    </source>
</evidence>
<dbReference type="SMART" id="SM00164">
    <property type="entry name" value="TBC"/>
    <property type="match status" value="1"/>
</dbReference>
<organism evidence="4 5">
    <name type="scientific">Zophobas morio</name>
    <dbReference type="NCBI Taxonomy" id="2755281"/>
    <lineage>
        <taxon>Eukaryota</taxon>
        <taxon>Metazoa</taxon>
        <taxon>Ecdysozoa</taxon>
        <taxon>Arthropoda</taxon>
        <taxon>Hexapoda</taxon>
        <taxon>Insecta</taxon>
        <taxon>Pterygota</taxon>
        <taxon>Neoptera</taxon>
        <taxon>Endopterygota</taxon>
        <taxon>Coleoptera</taxon>
        <taxon>Polyphaga</taxon>
        <taxon>Cucujiformia</taxon>
        <taxon>Tenebrionidae</taxon>
        <taxon>Zophobas</taxon>
    </lineage>
</organism>
<keyword evidence="1" id="KW-0343">GTPase activation</keyword>
<accession>A0AA38MEQ5</accession>
<dbReference type="AlphaFoldDB" id="A0AA38MEQ5"/>
<dbReference type="PANTHER" id="PTHR22957">
    <property type="entry name" value="TBC1 DOMAIN FAMILY MEMBER GTPASE-ACTIVATING PROTEIN"/>
    <property type="match status" value="1"/>
</dbReference>
<dbReference type="InterPro" id="IPR000195">
    <property type="entry name" value="Rab-GAP-TBC_dom"/>
</dbReference>
<dbReference type="Pfam" id="PF00566">
    <property type="entry name" value="RabGAP-TBC"/>
    <property type="match status" value="1"/>
</dbReference>
<dbReference type="Gene3D" id="1.10.472.80">
    <property type="entry name" value="Ypt/Rab-GAP domain of gyp1p, domain 3"/>
    <property type="match status" value="2"/>
</dbReference>
<dbReference type="Gene3D" id="1.10.8.270">
    <property type="entry name" value="putative rabgap domain of human tbc1 domain family member 14 like domains"/>
    <property type="match status" value="1"/>
</dbReference>
<keyword evidence="5" id="KW-1185">Reference proteome</keyword>
<evidence type="ECO:0000256" key="2">
    <source>
        <dbReference type="SAM" id="MobiDB-lite"/>
    </source>
</evidence>
<gene>
    <name evidence="4" type="ORF">Zmor_012831</name>
</gene>
<protein>
    <recommendedName>
        <fullName evidence="3">Rab-GAP TBC domain-containing protein</fullName>
    </recommendedName>
</protein>